<gene>
    <name evidence="5" type="ORF">M422DRAFT_255326</name>
</gene>
<dbReference type="InterPro" id="IPR036291">
    <property type="entry name" value="NAD(P)-bd_dom_sf"/>
</dbReference>
<proteinExistence type="inferred from homology"/>
<dbReference type="OrthoDB" id="9974981at2759"/>
<dbReference type="SUPFAM" id="SSF51735">
    <property type="entry name" value="NAD(P)-binding Rossmann-fold domains"/>
    <property type="match status" value="1"/>
</dbReference>
<dbReference type="PANTHER" id="PTHR47706">
    <property type="entry name" value="NMRA-LIKE FAMILY PROTEIN"/>
    <property type="match status" value="1"/>
</dbReference>
<dbReference type="Gene3D" id="3.90.25.10">
    <property type="entry name" value="UDP-galactose 4-epimerase, domain 1"/>
    <property type="match status" value="1"/>
</dbReference>
<keyword evidence="3" id="KW-0560">Oxidoreductase</keyword>
<evidence type="ECO:0000313" key="5">
    <source>
        <dbReference type="EMBL" id="KIJ41708.1"/>
    </source>
</evidence>
<dbReference type="Gene3D" id="3.40.50.720">
    <property type="entry name" value="NAD(P)-binding Rossmann-like Domain"/>
    <property type="match status" value="1"/>
</dbReference>
<evidence type="ECO:0000313" key="6">
    <source>
        <dbReference type="Proteomes" id="UP000054279"/>
    </source>
</evidence>
<accession>A0A0C9UFA3</accession>
<feature type="domain" description="NmrA-like" evidence="4">
    <location>
        <begin position="11"/>
        <end position="286"/>
    </location>
</feature>
<dbReference type="AlphaFoldDB" id="A0A0C9UFA3"/>
<dbReference type="Proteomes" id="UP000054279">
    <property type="component" value="Unassembled WGS sequence"/>
</dbReference>
<keyword evidence="2" id="KW-0521">NADP</keyword>
<sequence>MSAYQTFAIAGFGYSGAAFANQFAEQKDTGLKWKVLSRSITKPELQEAASQGAELVTIDYDSQSSLVSALQGVDVVLSTLRDEGLQEAQLNLVRAAKAAGVRLFVPSEYGRNTIGITAPYLKAKANTQDLLKELNLPYTLFFTGIWPSTILNPAIGQALGIDFEAGKFTLFGDGTAPLSWTTAEDFVPFVYRLLTTLSPSELENRAFEIEGERRSLKEIISVWEKKTGRKADIYERSDEEVQAYIDAQPEEYEVLRFFARYLQRGDMIVTGEANKLWPEWKPKKWEDLFA</sequence>
<dbReference type="PANTHER" id="PTHR47706:SF4">
    <property type="entry name" value="NMRA-LIKE DOMAIN-CONTAINING PROTEIN"/>
    <property type="match status" value="1"/>
</dbReference>
<evidence type="ECO:0000256" key="3">
    <source>
        <dbReference type="ARBA" id="ARBA00023002"/>
    </source>
</evidence>
<protein>
    <recommendedName>
        <fullName evidence="4">NmrA-like domain-containing protein</fullName>
    </recommendedName>
</protein>
<evidence type="ECO:0000259" key="4">
    <source>
        <dbReference type="Pfam" id="PF05368"/>
    </source>
</evidence>
<name>A0A0C9UFA3_SPHS4</name>
<dbReference type="HOGENOM" id="CLU_044876_6_1_1"/>
<dbReference type="InterPro" id="IPR008030">
    <property type="entry name" value="NmrA-like"/>
</dbReference>
<dbReference type="EMBL" id="KN837135">
    <property type="protein sequence ID" value="KIJ41708.1"/>
    <property type="molecule type" value="Genomic_DNA"/>
</dbReference>
<dbReference type="GO" id="GO:0016491">
    <property type="term" value="F:oxidoreductase activity"/>
    <property type="evidence" value="ECO:0007669"/>
    <property type="project" value="UniProtKB-KW"/>
</dbReference>
<dbReference type="InterPro" id="IPR051609">
    <property type="entry name" value="NmrA/Isoflavone_reductase-like"/>
</dbReference>
<evidence type="ECO:0000256" key="1">
    <source>
        <dbReference type="ARBA" id="ARBA00005725"/>
    </source>
</evidence>
<comment type="similarity">
    <text evidence="1">Belongs to the NmrA-type oxidoreductase family. Isoflavone reductase subfamily.</text>
</comment>
<evidence type="ECO:0000256" key="2">
    <source>
        <dbReference type="ARBA" id="ARBA00022857"/>
    </source>
</evidence>
<keyword evidence="6" id="KW-1185">Reference proteome</keyword>
<dbReference type="Pfam" id="PF05368">
    <property type="entry name" value="NmrA"/>
    <property type="match status" value="1"/>
</dbReference>
<reference evidence="5 6" key="1">
    <citation type="submission" date="2014-06" db="EMBL/GenBank/DDBJ databases">
        <title>Evolutionary Origins and Diversification of the Mycorrhizal Mutualists.</title>
        <authorList>
            <consortium name="DOE Joint Genome Institute"/>
            <consortium name="Mycorrhizal Genomics Consortium"/>
            <person name="Kohler A."/>
            <person name="Kuo A."/>
            <person name="Nagy L.G."/>
            <person name="Floudas D."/>
            <person name="Copeland A."/>
            <person name="Barry K.W."/>
            <person name="Cichocki N."/>
            <person name="Veneault-Fourrey C."/>
            <person name="LaButti K."/>
            <person name="Lindquist E.A."/>
            <person name="Lipzen A."/>
            <person name="Lundell T."/>
            <person name="Morin E."/>
            <person name="Murat C."/>
            <person name="Riley R."/>
            <person name="Ohm R."/>
            <person name="Sun H."/>
            <person name="Tunlid A."/>
            <person name="Henrissat B."/>
            <person name="Grigoriev I.V."/>
            <person name="Hibbett D.S."/>
            <person name="Martin F."/>
        </authorList>
    </citation>
    <scope>NUCLEOTIDE SEQUENCE [LARGE SCALE GENOMIC DNA]</scope>
    <source>
        <strain evidence="5 6">SS14</strain>
    </source>
</reference>
<organism evidence="5 6">
    <name type="scientific">Sphaerobolus stellatus (strain SS14)</name>
    <dbReference type="NCBI Taxonomy" id="990650"/>
    <lineage>
        <taxon>Eukaryota</taxon>
        <taxon>Fungi</taxon>
        <taxon>Dikarya</taxon>
        <taxon>Basidiomycota</taxon>
        <taxon>Agaricomycotina</taxon>
        <taxon>Agaricomycetes</taxon>
        <taxon>Phallomycetidae</taxon>
        <taxon>Geastrales</taxon>
        <taxon>Sphaerobolaceae</taxon>
        <taxon>Sphaerobolus</taxon>
    </lineage>
</organism>